<accession>A0ABQ4SBZ0</accession>
<keyword evidence="2" id="KW-1185">Reference proteome</keyword>
<dbReference type="Proteomes" id="UP001055153">
    <property type="component" value="Unassembled WGS sequence"/>
</dbReference>
<protein>
    <submittedName>
        <fullName evidence="1">Uncharacterized protein</fullName>
    </submittedName>
</protein>
<reference evidence="1" key="2">
    <citation type="submission" date="2021-08" db="EMBL/GenBank/DDBJ databases">
        <authorList>
            <person name="Tani A."/>
            <person name="Ola A."/>
            <person name="Ogura Y."/>
            <person name="Katsura K."/>
            <person name="Hayashi T."/>
        </authorList>
    </citation>
    <scope>NUCLEOTIDE SEQUENCE</scope>
    <source>
        <strain evidence="1">DSM 17168</strain>
    </source>
</reference>
<evidence type="ECO:0000313" key="2">
    <source>
        <dbReference type="Proteomes" id="UP001055153"/>
    </source>
</evidence>
<evidence type="ECO:0000313" key="1">
    <source>
        <dbReference type="EMBL" id="GJD99892.1"/>
    </source>
</evidence>
<comment type="caution">
    <text evidence="1">The sequence shown here is derived from an EMBL/GenBank/DDBJ whole genome shotgun (WGS) entry which is preliminary data.</text>
</comment>
<dbReference type="RefSeq" id="WP_238234769.1">
    <property type="nucleotide sequence ID" value="NZ_BPQQ01000018.1"/>
</dbReference>
<sequence>MSTPTWIDRAAWVAAIALNTLRASHPDAVPERDPQGKSVEHLIFMAQTLARRELDSETKACRWLGYLQAGLVFHGLSDLEAEKELNIKSRSALSA</sequence>
<proteinExistence type="predicted"/>
<gene>
    <name evidence="1" type="ORF">GMJLKIPL_1810</name>
</gene>
<name>A0ABQ4SBZ0_9HYPH</name>
<dbReference type="EMBL" id="BPQQ01000018">
    <property type="protein sequence ID" value="GJD99892.1"/>
    <property type="molecule type" value="Genomic_DNA"/>
</dbReference>
<organism evidence="1 2">
    <name type="scientific">Methylobacterium isbiliense</name>
    <dbReference type="NCBI Taxonomy" id="315478"/>
    <lineage>
        <taxon>Bacteria</taxon>
        <taxon>Pseudomonadati</taxon>
        <taxon>Pseudomonadota</taxon>
        <taxon>Alphaproteobacteria</taxon>
        <taxon>Hyphomicrobiales</taxon>
        <taxon>Methylobacteriaceae</taxon>
        <taxon>Methylobacterium</taxon>
    </lineage>
</organism>
<reference evidence="1" key="1">
    <citation type="journal article" date="2021" name="Front. Microbiol.">
        <title>Comprehensive Comparative Genomics and Phenotyping of Methylobacterium Species.</title>
        <authorList>
            <person name="Alessa O."/>
            <person name="Ogura Y."/>
            <person name="Fujitani Y."/>
            <person name="Takami H."/>
            <person name="Hayashi T."/>
            <person name="Sahin N."/>
            <person name="Tani A."/>
        </authorList>
    </citation>
    <scope>NUCLEOTIDE SEQUENCE</scope>
    <source>
        <strain evidence="1">DSM 17168</strain>
    </source>
</reference>